<dbReference type="SUPFAM" id="SSF51735">
    <property type="entry name" value="NAD(P)-binding Rossmann-fold domains"/>
    <property type="match status" value="1"/>
</dbReference>
<dbReference type="Pfam" id="PF02826">
    <property type="entry name" value="2-Hacid_dh_C"/>
    <property type="match status" value="1"/>
</dbReference>
<dbReference type="AlphaFoldDB" id="A0A9D9HWE4"/>
<gene>
    <name evidence="7" type="ORF">IAA73_11865</name>
</gene>
<comment type="similarity">
    <text evidence="1 4">Belongs to the D-isomer specific 2-hydroxyacid dehydrogenase family.</text>
</comment>
<evidence type="ECO:0000259" key="5">
    <source>
        <dbReference type="Pfam" id="PF00389"/>
    </source>
</evidence>
<organism evidence="7 8">
    <name type="scientific">Candidatus Gallipaludibacter merdavium</name>
    <dbReference type="NCBI Taxonomy" id="2840839"/>
    <lineage>
        <taxon>Bacteria</taxon>
        <taxon>Pseudomonadati</taxon>
        <taxon>Bacteroidota</taxon>
        <taxon>Bacteroidia</taxon>
        <taxon>Bacteroidales</taxon>
        <taxon>Candidatus Gallipaludibacter</taxon>
    </lineage>
</organism>
<dbReference type="InterPro" id="IPR006139">
    <property type="entry name" value="D-isomer_2_OHA_DH_cat_dom"/>
</dbReference>
<evidence type="ECO:0000256" key="1">
    <source>
        <dbReference type="ARBA" id="ARBA00005854"/>
    </source>
</evidence>
<name>A0A9D9HWE4_9BACT</name>
<evidence type="ECO:0000313" key="8">
    <source>
        <dbReference type="Proteomes" id="UP000823641"/>
    </source>
</evidence>
<keyword evidence="3" id="KW-0520">NAD</keyword>
<evidence type="ECO:0000256" key="2">
    <source>
        <dbReference type="ARBA" id="ARBA00023002"/>
    </source>
</evidence>
<evidence type="ECO:0000256" key="3">
    <source>
        <dbReference type="ARBA" id="ARBA00023027"/>
    </source>
</evidence>
<dbReference type="Pfam" id="PF00389">
    <property type="entry name" value="2-Hacid_dh"/>
    <property type="match status" value="1"/>
</dbReference>
<evidence type="ECO:0000259" key="6">
    <source>
        <dbReference type="Pfam" id="PF02826"/>
    </source>
</evidence>
<dbReference type="SUPFAM" id="SSF52283">
    <property type="entry name" value="Formate/glycerate dehydrogenase catalytic domain-like"/>
    <property type="match status" value="1"/>
</dbReference>
<dbReference type="EMBL" id="JADIMG010000109">
    <property type="protein sequence ID" value="MBO8461006.1"/>
    <property type="molecule type" value="Genomic_DNA"/>
</dbReference>
<dbReference type="PANTHER" id="PTHR43761">
    <property type="entry name" value="D-ISOMER SPECIFIC 2-HYDROXYACID DEHYDROGENASE FAMILY PROTEIN (AFU_ORTHOLOGUE AFUA_1G13630)"/>
    <property type="match status" value="1"/>
</dbReference>
<protein>
    <submittedName>
        <fullName evidence="7">Dihydrofolate reductase</fullName>
    </submittedName>
</protein>
<feature type="domain" description="D-isomer specific 2-hydroxyacid dehydrogenase catalytic" evidence="5">
    <location>
        <begin position="14"/>
        <end position="298"/>
    </location>
</feature>
<proteinExistence type="inferred from homology"/>
<keyword evidence="2 4" id="KW-0560">Oxidoreductase</keyword>
<feature type="domain" description="D-isomer specific 2-hydroxyacid dehydrogenase NAD-binding" evidence="6">
    <location>
        <begin position="134"/>
        <end position="273"/>
    </location>
</feature>
<reference evidence="7" key="1">
    <citation type="submission" date="2020-10" db="EMBL/GenBank/DDBJ databases">
        <authorList>
            <person name="Gilroy R."/>
        </authorList>
    </citation>
    <scope>NUCLEOTIDE SEQUENCE</scope>
    <source>
        <strain evidence="7">G3-3990</strain>
    </source>
</reference>
<sequence length="299" mass="33507">MNKFKRIVAVDETRLHQQAIVALQEWSDEVVIYHDFPTEEEEVIRRIGNADAVLVSFRTPISANVLNACPNIRYIGMCCTLYSPESCNVAVIEAQKRGIHVVGVKDYGDEGVVEYVISELVRLLHGFGEHKWLDAPTELTDRKIGIIGLGKTGSMIADALLLFGAQVYYYSRHQKPEAEAKGIHYLPLAQLLKETEIVCTCLPRDIHLLQEKEFELLGDGKILVNTSVGPTFNKEALKKWLHTCPNSYYLCDGTGMGHLAPELEGLQQVLYTPSISGMTMQAVERLCQKALDNIRNYLS</sequence>
<dbReference type="Gene3D" id="3.40.50.720">
    <property type="entry name" value="NAD(P)-binding Rossmann-like Domain"/>
    <property type="match status" value="2"/>
</dbReference>
<evidence type="ECO:0000256" key="4">
    <source>
        <dbReference type="RuleBase" id="RU003719"/>
    </source>
</evidence>
<evidence type="ECO:0000313" key="7">
    <source>
        <dbReference type="EMBL" id="MBO8461006.1"/>
    </source>
</evidence>
<dbReference type="GO" id="GO:0016616">
    <property type="term" value="F:oxidoreductase activity, acting on the CH-OH group of donors, NAD or NADP as acceptor"/>
    <property type="evidence" value="ECO:0007669"/>
    <property type="project" value="InterPro"/>
</dbReference>
<comment type="caution">
    <text evidence="7">The sequence shown here is derived from an EMBL/GenBank/DDBJ whole genome shotgun (WGS) entry which is preliminary data.</text>
</comment>
<dbReference type="InterPro" id="IPR050418">
    <property type="entry name" value="D-iso_2-hydroxyacid_DH_PdxB"/>
</dbReference>
<dbReference type="Proteomes" id="UP000823641">
    <property type="component" value="Unassembled WGS sequence"/>
</dbReference>
<dbReference type="GO" id="GO:0051287">
    <property type="term" value="F:NAD binding"/>
    <property type="evidence" value="ECO:0007669"/>
    <property type="project" value="InterPro"/>
</dbReference>
<dbReference type="InterPro" id="IPR036291">
    <property type="entry name" value="NAD(P)-bd_dom_sf"/>
</dbReference>
<accession>A0A9D9HWE4</accession>
<reference evidence="7" key="2">
    <citation type="journal article" date="2021" name="PeerJ">
        <title>Extensive microbial diversity within the chicken gut microbiome revealed by metagenomics and culture.</title>
        <authorList>
            <person name="Gilroy R."/>
            <person name="Ravi A."/>
            <person name="Getino M."/>
            <person name="Pursley I."/>
            <person name="Horton D.L."/>
            <person name="Alikhan N.F."/>
            <person name="Baker D."/>
            <person name="Gharbi K."/>
            <person name="Hall N."/>
            <person name="Watson M."/>
            <person name="Adriaenssens E.M."/>
            <person name="Foster-Nyarko E."/>
            <person name="Jarju S."/>
            <person name="Secka A."/>
            <person name="Antonio M."/>
            <person name="Oren A."/>
            <person name="Chaudhuri R.R."/>
            <person name="La Ragione R."/>
            <person name="Hildebrand F."/>
            <person name="Pallen M.J."/>
        </authorList>
    </citation>
    <scope>NUCLEOTIDE SEQUENCE</scope>
    <source>
        <strain evidence="7">G3-3990</strain>
    </source>
</reference>
<dbReference type="PANTHER" id="PTHR43761:SF1">
    <property type="entry name" value="D-ISOMER SPECIFIC 2-HYDROXYACID DEHYDROGENASE CATALYTIC DOMAIN-CONTAINING PROTEIN-RELATED"/>
    <property type="match status" value="1"/>
</dbReference>
<dbReference type="InterPro" id="IPR006140">
    <property type="entry name" value="D-isomer_DH_NAD-bd"/>
</dbReference>